<accession>A0A9X3XEG1</accession>
<reference evidence="2 3" key="1">
    <citation type="submission" date="2021-04" db="EMBL/GenBank/DDBJ databases">
        <title>Genome analysis of Polyangium sp.</title>
        <authorList>
            <person name="Li Y."/>
            <person name="Wang J."/>
        </authorList>
    </citation>
    <scope>NUCLEOTIDE SEQUENCE [LARGE SCALE GENOMIC DNA]</scope>
    <source>
        <strain evidence="2 3">SDU14</strain>
    </source>
</reference>
<dbReference type="Proteomes" id="UP001151081">
    <property type="component" value="Unassembled WGS sequence"/>
</dbReference>
<name>A0A9X3XEG1_9BACT</name>
<protein>
    <submittedName>
        <fullName evidence="2">Uncharacterized protein</fullName>
    </submittedName>
</protein>
<dbReference type="EMBL" id="JAGTJJ010000041">
    <property type="protein sequence ID" value="MDC3986591.1"/>
    <property type="molecule type" value="Genomic_DNA"/>
</dbReference>
<gene>
    <name evidence="2" type="ORF">KEG57_39310</name>
</gene>
<dbReference type="RefSeq" id="WP_272425782.1">
    <property type="nucleotide sequence ID" value="NZ_JAGTJJ010000041.1"/>
</dbReference>
<dbReference type="AlphaFoldDB" id="A0A9X3XEG1"/>
<feature type="region of interest" description="Disordered" evidence="1">
    <location>
        <begin position="103"/>
        <end position="140"/>
    </location>
</feature>
<evidence type="ECO:0000313" key="2">
    <source>
        <dbReference type="EMBL" id="MDC3986591.1"/>
    </source>
</evidence>
<evidence type="ECO:0000256" key="1">
    <source>
        <dbReference type="SAM" id="MobiDB-lite"/>
    </source>
</evidence>
<keyword evidence="3" id="KW-1185">Reference proteome</keyword>
<evidence type="ECO:0000313" key="3">
    <source>
        <dbReference type="Proteomes" id="UP001151081"/>
    </source>
</evidence>
<organism evidence="2 3">
    <name type="scientific">Polyangium jinanense</name>
    <dbReference type="NCBI Taxonomy" id="2829994"/>
    <lineage>
        <taxon>Bacteria</taxon>
        <taxon>Pseudomonadati</taxon>
        <taxon>Myxococcota</taxon>
        <taxon>Polyangia</taxon>
        <taxon>Polyangiales</taxon>
        <taxon>Polyangiaceae</taxon>
        <taxon>Polyangium</taxon>
    </lineage>
</organism>
<comment type="caution">
    <text evidence="2">The sequence shown here is derived from an EMBL/GenBank/DDBJ whole genome shotgun (WGS) entry which is preliminary data.</text>
</comment>
<sequence>MSEGSRVFERVAEELERLTKLSRLEARGTLRLALREAGFLPKNVTPRSMIVVLEKTLPPALLKRGVRDGGTICYQIGILVRETMGMESSDGETPERVFARIGRATIPPSSPGRSSMVPDVTRTPTGRLSAVPPPEKKPGV</sequence>
<proteinExistence type="predicted"/>